<name>A0A1J5PES6_9ZZZZ</name>
<accession>A0A1J5PES6</accession>
<gene>
    <name evidence="1" type="primary">adhT_10</name>
    <name evidence="1" type="ORF">GALL_482590</name>
</gene>
<dbReference type="GO" id="GO:0004022">
    <property type="term" value="F:alcohol dehydrogenase (NAD+) activity"/>
    <property type="evidence" value="ECO:0007669"/>
    <property type="project" value="UniProtKB-EC"/>
</dbReference>
<reference evidence="1" key="1">
    <citation type="submission" date="2016-10" db="EMBL/GenBank/DDBJ databases">
        <title>Sequence of Gallionella enrichment culture.</title>
        <authorList>
            <person name="Poehlein A."/>
            <person name="Muehling M."/>
            <person name="Daniel R."/>
        </authorList>
    </citation>
    <scope>NUCLEOTIDE SEQUENCE</scope>
</reference>
<comment type="caution">
    <text evidence="1">The sequence shown here is derived from an EMBL/GenBank/DDBJ whole genome shotgun (WGS) entry which is preliminary data.</text>
</comment>
<sequence>MISQEINFVGNLVGTYNDLDELMTLTAQGRVTLETRIYPLDAVNDAMDDLDHGKLHGRGIFVPAAT</sequence>
<dbReference type="Gene3D" id="3.40.50.720">
    <property type="entry name" value="NAD(P)-binding Rossmann-like Domain"/>
    <property type="match status" value="1"/>
</dbReference>
<dbReference type="AlphaFoldDB" id="A0A1J5PES6"/>
<protein>
    <submittedName>
        <fullName evidence="1">Alcohol dehydrogenase</fullName>
        <ecNumber evidence="1">1.1.1.1</ecNumber>
    </submittedName>
</protein>
<evidence type="ECO:0000313" key="1">
    <source>
        <dbReference type="EMBL" id="OIQ70129.1"/>
    </source>
</evidence>
<proteinExistence type="predicted"/>
<keyword evidence="1" id="KW-0560">Oxidoreductase</keyword>
<dbReference type="EC" id="1.1.1.1" evidence="1"/>
<dbReference type="Gene3D" id="3.90.180.10">
    <property type="entry name" value="Medium-chain alcohol dehydrogenases, catalytic domain"/>
    <property type="match status" value="1"/>
</dbReference>
<organism evidence="1">
    <name type="scientific">mine drainage metagenome</name>
    <dbReference type="NCBI Taxonomy" id="410659"/>
    <lineage>
        <taxon>unclassified sequences</taxon>
        <taxon>metagenomes</taxon>
        <taxon>ecological metagenomes</taxon>
    </lineage>
</organism>
<dbReference type="EMBL" id="MLJW01004350">
    <property type="protein sequence ID" value="OIQ70129.1"/>
    <property type="molecule type" value="Genomic_DNA"/>
</dbReference>